<keyword evidence="7" id="KW-1185">Reference proteome</keyword>
<evidence type="ECO:0000256" key="4">
    <source>
        <dbReference type="ARBA" id="ARBA00022833"/>
    </source>
</evidence>
<dbReference type="InterPro" id="IPR043795">
    <property type="entry name" value="N-alpha-Ac-DABA-like"/>
</dbReference>
<feature type="domain" description="Succinylglutamate desuccinylase/Aspartoacylase catalytic" evidence="5">
    <location>
        <begin position="28"/>
        <end position="215"/>
    </location>
</feature>
<gene>
    <name evidence="6" type="ORF">RM423_14585</name>
</gene>
<reference evidence="7" key="1">
    <citation type="submission" date="2023-07" db="EMBL/GenBank/DDBJ databases">
        <title>30 novel species of actinomycetes from the DSMZ collection.</title>
        <authorList>
            <person name="Nouioui I."/>
        </authorList>
    </citation>
    <scope>NUCLEOTIDE SEQUENCE [LARGE SCALE GENOMIC DNA]</scope>
    <source>
        <strain evidence="7">DSM 44399</strain>
    </source>
</reference>
<dbReference type="SUPFAM" id="SSF53187">
    <property type="entry name" value="Zn-dependent exopeptidases"/>
    <property type="match status" value="1"/>
</dbReference>
<dbReference type="PIRSF" id="PIRSF039012">
    <property type="entry name" value="ASP"/>
    <property type="match status" value="1"/>
</dbReference>
<dbReference type="Gene3D" id="3.40.630.10">
    <property type="entry name" value="Zn peptidases"/>
    <property type="match status" value="1"/>
</dbReference>
<accession>A0ABU2JCA8</accession>
<dbReference type="RefSeq" id="WP_311423769.1">
    <property type="nucleotide sequence ID" value="NZ_JAVREH010000020.1"/>
</dbReference>
<evidence type="ECO:0000256" key="1">
    <source>
        <dbReference type="ARBA" id="ARBA00001947"/>
    </source>
</evidence>
<dbReference type="InterPro" id="IPR053138">
    <property type="entry name" value="N-alpha-Ac-DABA_deacetylase"/>
</dbReference>
<protein>
    <submittedName>
        <fullName evidence="6">Succinylglutamate desuccinylase/aspartoacylase family protein</fullName>
    </submittedName>
</protein>
<dbReference type="InterPro" id="IPR055438">
    <property type="entry name" value="AstE_AspA_cat"/>
</dbReference>
<evidence type="ECO:0000313" key="7">
    <source>
        <dbReference type="Proteomes" id="UP001183176"/>
    </source>
</evidence>
<evidence type="ECO:0000259" key="5">
    <source>
        <dbReference type="Pfam" id="PF24827"/>
    </source>
</evidence>
<sequence>MISRQDLDITGLGNGLRIPYFDIRGEQDGPRLTVLAGVHGAEYASIAAAREFVSTLDVTAVSGRIVVVPVVNVPAFWARSAFVVPADGKNLNRSFPGDPAGSYSEVLAHHVFQQLVLGSDYLVDMHAGDLPEALAPFTIYEQSAVESSSRELALAYGLAHCVRQPAAARTVAGSTCAAAADAGIAAIVAESGENGLMQRAAIDVHLAGLRNLARFVGVLAGDPEPARPVQQHEGWHWLRTEREGWWQPAVATGSSVEGGDLLGTVSDVWGDVFAEIHAPEAGTLLFLTTSPAVGADGLLLGLARNAPEPGSDTRE</sequence>
<proteinExistence type="predicted"/>
<organism evidence="6 7">
    <name type="scientific">Jatrophihabitans lederbergiae</name>
    <dbReference type="NCBI Taxonomy" id="3075547"/>
    <lineage>
        <taxon>Bacteria</taxon>
        <taxon>Bacillati</taxon>
        <taxon>Actinomycetota</taxon>
        <taxon>Actinomycetes</taxon>
        <taxon>Jatrophihabitantales</taxon>
        <taxon>Jatrophihabitantaceae</taxon>
        <taxon>Jatrophihabitans</taxon>
    </lineage>
</organism>
<evidence type="ECO:0000256" key="3">
    <source>
        <dbReference type="ARBA" id="ARBA00022801"/>
    </source>
</evidence>
<evidence type="ECO:0000313" key="6">
    <source>
        <dbReference type="EMBL" id="MDT0262619.1"/>
    </source>
</evidence>
<keyword evidence="4" id="KW-0862">Zinc</keyword>
<comment type="cofactor">
    <cofactor evidence="1">
        <name>Zn(2+)</name>
        <dbReference type="ChEBI" id="CHEBI:29105"/>
    </cofactor>
</comment>
<evidence type="ECO:0000256" key="2">
    <source>
        <dbReference type="ARBA" id="ARBA00022723"/>
    </source>
</evidence>
<dbReference type="Proteomes" id="UP001183176">
    <property type="component" value="Unassembled WGS sequence"/>
</dbReference>
<comment type="caution">
    <text evidence="6">The sequence shown here is derived from an EMBL/GenBank/DDBJ whole genome shotgun (WGS) entry which is preliminary data.</text>
</comment>
<dbReference type="Pfam" id="PF24827">
    <property type="entry name" value="AstE_AspA_cat"/>
    <property type="match status" value="1"/>
</dbReference>
<keyword evidence="2" id="KW-0479">Metal-binding</keyword>
<dbReference type="PANTHER" id="PTHR37326:SF1">
    <property type="entry name" value="BLL3975 PROTEIN"/>
    <property type="match status" value="1"/>
</dbReference>
<dbReference type="PANTHER" id="PTHR37326">
    <property type="entry name" value="BLL3975 PROTEIN"/>
    <property type="match status" value="1"/>
</dbReference>
<name>A0ABU2JCA8_9ACTN</name>
<dbReference type="EMBL" id="JAVREH010000020">
    <property type="protein sequence ID" value="MDT0262619.1"/>
    <property type="molecule type" value="Genomic_DNA"/>
</dbReference>
<keyword evidence="3" id="KW-0378">Hydrolase</keyword>